<dbReference type="InterPro" id="IPR000515">
    <property type="entry name" value="MetI-like"/>
</dbReference>
<comment type="subcellular location">
    <subcellularLocation>
        <location evidence="1">Cell inner membrane</location>
        <topology evidence="1">Multi-pass membrane protein</topology>
    </subcellularLocation>
    <subcellularLocation>
        <location evidence="8">Cell membrane</location>
        <topology evidence="8">Multi-pass membrane protein</topology>
    </subcellularLocation>
</comment>
<feature type="transmembrane region" description="Helical" evidence="8">
    <location>
        <begin position="510"/>
        <end position="530"/>
    </location>
</feature>
<evidence type="ECO:0000256" key="1">
    <source>
        <dbReference type="ARBA" id="ARBA00004429"/>
    </source>
</evidence>
<dbReference type="SUPFAM" id="SSF161098">
    <property type="entry name" value="MetI-like"/>
    <property type="match status" value="2"/>
</dbReference>
<keyword evidence="5 8" id="KW-0812">Transmembrane</keyword>
<dbReference type="KEGG" id="trz:GWP43_07405"/>
<evidence type="ECO:0000259" key="9">
    <source>
        <dbReference type="PROSITE" id="PS50928"/>
    </source>
</evidence>
<evidence type="ECO:0000313" key="10">
    <source>
        <dbReference type="EMBL" id="QHX43303.1"/>
    </source>
</evidence>
<reference evidence="10 11" key="1">
    <citation type="submission" date="2020-01" db="EMBL/GenBank/DDBJ databases">
        <title>Complete genome sequence of a human oral phylogroup 1 Treponema sp. strain ATCC 700766, originally isolated from periodontitis dental plaque.</title>
        <authorList>
            <person name="Chan Y."/>
            <person name="Huo Y.-B."/>
            <person name="Yu X.-L."/>
            <person name="Zeng H."/>
            <person name="Leung W.-K."/>
            <person name="Watt R.M."/>
        </authorList>
    </citation>
    <scope>NUCLEOTIDE SEQUENCE [LARGE SCALE GENOMIC DNA]</scope>
    <source>
        <strain evidence="10 11">OMZ 804</strain>
    </source>
</reference>
<dbReference type="GO" id="GO:0055085">
    <property type="term" value="P:transmembrane transport"/>
    <property type="evidence" value="ECO:0007669"/>
    <property type="project" value="InterPro"/>
</dbReference>
<feature type="domain" description="ABC transmembrane type-1" evidence="9">
    <location>
        <begin position="61"/>
        <end position="266"/>
    </location>
</feature>
<evidence type="ECO:0000256" key="5">
    <source>
        <dbReference type="ARBA" id="ARBA00022692"/>
    </source>
</evidence>
<keyword evidence="7 8" id="KW-0472">Membrane</keyword>
<dbReference type="CDD" id="cd06261">
    <property type="entry name" value="TM_PBP2"/>
    <property type="match status" value="2"/>
</dbReference>
<keyword evidence="4" id="KW-0997">Cell inner membrane</keyword>
<dbReference type="GO" id="GO:0005886">
    <property type="term" value="C:plasma membrane"/>
    <property type="evidence" value="ECO:0007669"/>
    <property type="project" value="UniProtKB-SubCell"/>
</dbReference>
<proteinExistence type="inferred from homology"/>
<evidence type="ECO:0000256" key="2">
    <source>
        <dbReference type="ARBA" id="ARBA00022448"/>
    </source>
</evidence>
<feature type="transmembrane region" description="Helical" evidence="8">
    <location>
        <begin position="65"/>
        <end position="85"/>
    </location>
</feature>
<keyword evidence="6 8" id="KW-1133">Transmembrane helix</keyword>
<feature type="transmembrane region" description="Helical" evidence="8">
    <location>
        <begin position="140"/>
        <end position="159"/>
    </location>
</feature>
<feature type="transmembrane region" description="Helical" evidence="8">
    <location>
        <begin position="455"/>
        <end position="478"/>
    </location>
</feature>
<dbReference type="EMBL" id="CP048020">
    <property type="protein sequence ID" value="QHX43303.1"/>
    <property type="molecule type" value="Genomic_DNA"/>
</dbReference>
<feature type="transmembrane region" description="Helical" evidence="8">
    <location>
        <begin position="354"/>
        <end position="376"/>
    </location>
</feature>
<dbReference type="Proteomes" id="UP000464374">
    <property type="component" value="Chromosome"/>
</dbReference>
<keyword evidence="3" id="KW-1003">Cell membrane</keyword>
<protein>
    <submittedName>
        <fullName evidence="10">Iron ABC transporter permease</fullName>
    </submittedName>
</protein>
<dbReference type="Gene3D" id="1.10.3720.10">
    <property type="entry name" value="MetI-like"/>
    <property type="match status" value="2"/>
</dbReference>
<dbReference type="AlphaFoldDB" id="A0A6P1Y2C9"/>
<feature type="transmembrane region" description="Helical" evidence="8">
    <location>
        <begin position="250"/>
        <end position="271"/>
    </location>
</feature>
<feature type="domain" description="ABC transmembrane type-1" evidence="9">
    <location>
        <begin position="350"/>
        <end position="531"/>
    </location>
</feature>
<evidence type="ECO:0000256" key="8">
    <source>
        <dbReference type="RuleBase" id="RU363032"/>
    </source>
</evidence>
<name>A0A6P1Y2C9_9SPIR</name>
<evidence type="ECO:0000256" key="7">
    <source>
        <dbReference type="ARBA" id="ARBA00023136"/>
    </source>
</evidence>
<feature type="transmembrane region" description="Helical" evidence="8">
    <location>
        <begin position="20"/>
        <end position="45"/>
    </location>
</feature>
<dbReference type="PROSITE" id="PS50928">
    <property type="entry name" value="ABC_TM1"/>
    <property type="match status" value="2"/>
</dbReference>
<sequence>MVSINRYAAKRTLLQNTFVVGGGLLFCAVLIAFFVPLGAAVFPAFGGGASAAAFRPLWKAARFTVMQAFLSAAGASGIGLCAAFFCARRRFFGRKLLLSLSAIPLSVPPVVIALAFILFFGKNGLLNKLLAAVSAGELSIGTFLYSTGGILLVHTFYNFPITMRTVSAAWEQLPEETEQAALLLGASPLRIFRTVIFPALKAPLCASFVIIFLYCFFSFVIILLLGGLGVTTLEVELYQTIRRDIHASTAAHIALTETGIAAAAVGLYAYLRSRTPDHTENTQYARSRLRISGAAEHIFFAVLICVICFCLLFPLGSLVWYSFSSPKAPLTITVDAWRQLLQRPHFWGAVQHTVQTGIGTAVLSVTAALFFAYAAFQANGKWYKSLPLIPFAVSSIVLGSGWLKLDTMPSLLLLVVVQSSLAWPFAWMQIETGLAKIPRSVLDAARLLSSSRTDAFFRVFLPLCKTGIISALCCVFAISAGDASLPLLLHIPNFENLALMLFRFAGSYRFTESAGIAVILAVLTGSLFYIQDTVRERGQTHQTFCHVRH</sequence>
<dbReference type="RefSeq" id="WP_162663631.1">
    <property type="nucleotide sequence ID" value="NZ_CP048020.1"/>
</dbReference>
<feature type="transmembrane region" description="Helical" evidence="8">
    <location>
        <begin position="204"/>
        <end position="230"/>
    </location>
</feature>
<evidence type="ECO:0000256" key="3">
    <source>
        <dbReference type="ARBA" id="ARBA00022475"/>
    </source>
</evidence>
<dbReference type="InterPro" id="IPR035906">
    <property type="entry name" value="MetI-like_sf"/>
</dbReference>
<feature type="transmembrane region" description="Helical" evidence="8">
    <location>
        <begin position="298"/>
        <end position="321"/>
    </location>
</feature>
<evidence type="ECO:0000256" key="4">
    <source>
        <dbReference type="ARBA" id="ARBA00022519"/>
    </source>
</evidence>
<accession>A0A6P1Y2C9</accession>
<gene>
    <name evidence="10" type="ORF">GWP43_07405</name>
</gene>
<organism evidence="10 11">
    <name type="scientific">Treponema vincentii</name>
    <dbReference type="NCBI Taxonomy" id="69710"/>
    <lineage>
        <taxon>Bacteria</taxon>
        <taxon>Pseudomonadati</taxon>
        <taxon>Spirochaetota</taxon>
        <taxon>Spirochaetia</taxon>
        <taxon>Spirochaetales</taxon>
        <taxon>Treponemataceae</taxon>
        <taxon>Treponema</taxon>
    </lineage>
</organism>
<feature type="transmembrane region" description="Helical" evidence="8">
    <location>
        <begin position="97"/>
        <end position="120"/>
    </location>
</feature>
<dbReference type="Pfam" id="PF00528">
    <property type="entry name" value="BPD_transp_1"/>
    <property type="match status" value="1"/>
</dbReference>
<keyword evidence="2 8" id="KW-0813">Transport</keyword>
<evidence type="ECO:0000256" key="6">
    <source>
        <dbReference type="ARBA" id="ARBA00022989"/>
    </source>
</evidence>
<dbReference type="PANTHER" id="PTHR43357:SF4">
    <property type="entry name" value="INNER MEMBRANE ABC TRANSPORTER PERMEASE PROTEIN YDCV"/>
    <property type="match status" value="1"/>
</dbReference>
<comment type="similarity">
    <text evidence="8">Belongs to the binding-protein-dependent transport system permease family.</text>
</comment>
<dbReference type="PANTHER" id="PTHR43357">
    <property type="entry name" value="INNER MEMBRANE ABC TRANSPORTER PERMEASE PROTEIN YDCV"/>
    <property type="match status" value="1"/>
</dbReference>
<evidence type="ECO:0000313" key="11">
    <source>
        <dbReference type="Proteomes" id="UP000464374"/>
    </source>
</evidence>